<comment type="caution">
    <text evidence="3">The sequence shown here is derived from an EMBL/GenBank/DDBJ whole genome shotgun (WGS) entry which is preliminary data.</text>
</comment>
<evidence type="ECO:0000313" key="2">
    <source>
        <dbReference type="EMBL" id="CAF1564384.1"/>
    </source>
</evidence>
<protein>
    <submittedName>
        <fullName evidence="3">Uncharacterized protein</fullName>
    </submittedName>
</protein>
<dbReference type="Proteomes" id="UP000663834">
    <property type="component" value="Unassembled WGS sequence"/>
</dbReference>
<dbReference type="OrthoDB" id="10050506at2759"/>
<dbReference type="Proteomes" id="UP000663855">
    <property type="component" value="Unassembled WGS sequence"/>
</dbReference>
<organism evidence="3 4">
    <name type="scientific">Rotaria magnacalcarata</name>
    <dbReference type="NCBI Taxonomy" id="392030"/>
    <lineage>
        <taxon>Eukaryota</taxon>
        <taxon>Metazoa</taxon>
        <taxon>Spiralia</taxon>
        <taxon>Gnathifera</taxon>
        <taxon>Rotifera</taxon>
        <taxon>Eurotatoria</taxon>
        <taxon>Bdelloidea</taxon>
        <taxon>Philodinida</taxon>
        <taxon>Philodinidae</taxon>
        <taxon>Rotaria</taxon>
    </lineage>
</organism>
<feature type="transmembrane region" description="Helical" evidence="1">
    <location>
        <begin position="126"/>
        <end position="147"/>
    </location>
</feature>
<gene>
    <name evidence="2" type="ORF">CJN711_LOCUS31404</name>
    <name evidence="3" type="ORF">KQP761_LOCUS22661</name>
</gene>
<proteinExistence type="predicted"/>
<evidence type="ECO:0000313" key="4">
    <source>
        <dbReference type="Proteomes" id="UP000663834"/>
    </source>
</evidence>
<name>A0A816B6Z6_9BILA</name>
<accession>A0A816B6Z6</accession>
<evidence type="ECO:0000256" key="1">
    <source>
        <dbReference type="SAM" id="Phobius"/>
    </source>
</evidence>
<reference evidence="3" key="1">
    <citation type="submission" date="2021-02" db="EMBL/GenBank/DDBJ databases">
        <authorList>
            <person name="Nowell W R."/>
        </authorList>
    </citation>
    <scope>NUCLEOTIDE SEQUENCE</scope>
</reference>
<dbReference type="AlphaFoldDB" id="A0A816B6Z6"/>
<sequence>MYSLRQQQIKQLFYFFCILIAPALCISTKEILQTIRCNVLHQNCTFPPSNSPSDSISSIVSVGISTSQTTRQRPIALATPQQPTLQTDRQRLTSRLTLLTTRLSSTTTKKNSTSSFDAFSDNLKRAALILAGIAIGLGILRICLMLCKSRSPNNSSLRSHTATVRPQVATIEHHQFKPDLPPAYAEAIRGRESEGGKLPSYEELPCEQRQEQQINNNIQFISTQV</sequence>
<keyword evidence="1" id="KW-0472">Membrane</keyword>
<feature type="transmembrane region" description="Helical" evidence="1">
    <location>
        <begin position="12"/>
        <end position="32"/>
    </location>
</feature>
<dbReference type="EMBL" id="CAJNOV010014942">
    <property type="protein sequence ID" value="CAF1564384.1"/>
    <property type="molecule type" value="Genomic_DNA"/>
</dbReference>
<keyword evidence="1" id="KW-0812">Transmembrane</keyword>
<evidence type="ECO:0000313" key="3">
    <source>
        <dbReference type="EMBL" id="CAF1604508.1"/>
    </source>
</evidence>
<keyword evidence="1" id="KW-1133">Transmembrane helix</keyword>
<dbReference type="EMBL" id="CAJNOW010011943">
    <property type="protein sequence ID" value="CAF1604508.1"/>
    <property type="molecule type" value="Genomic_DNA"/>
</dbReference>